<dbReference type="InterPro" id="IPR050250">
    <property type="entry name" value="Macrolide_Exporter_MacB"/>
</dbReference>
<evidence type="ECO:0000256" key="6">
    <source>
        <dbReference type="SAM" id="Phobius"/>
    </source>
</evidence>
<keyword evidence="5 6" id="KW-0472">Membrane</keyword>
<evidence type="ECO:0000259" key="7">
    <source>
        <dbReference type="Pfam" id="PF02687"/>
    </source>
</evidence>
<gene>
    <name evidence="8" type="ORF">SAMEA1710456_03187</name>
</gene>
<keyword evidence="4 6" id="KW-1133">Transmembrane helix</keyword>
<evidence type="ECO:0000256" key="3">
    <source>
        <dbReference type="ARBA" id="ARBA00022692"/>
    </source>
</evidence>
<feature type="transmembrane region" description="Helical" evidence="6">
    <location>
        <begin position="336"/>
        <end position="359"/>
    </location>
</feature>
<feature type="domain" description="ABC3 transporter permease C-terminal" evidence="7">
    <location>
        <begin position="297"/>
        <end position="385"/>
    </location>
</feature>
<dbReference type="RefSeq" id="WP_003422564.1">
    <property type="nucleotide sequence ID" value="NZ_BEHB01000024.1"/>
</dbReference>
<accession>A0AAX3H3K9</accession>
<comment type="subcellular location">
    <subcellularLocation>
        <location evidence="1">Cell membrane</location>
        <topology evidence="1">Multi-pass membrane protein</topology>
    </subcellularLocation>
</comment>
<dbReference type="GO" id="GO:0005886">
    <property type="term" value="C:plasma membrane"/>
    <property type="evidence" value="ECO:0007669"/>
    <property type="project" value="UniProtKB-SubCell"/>
</dbReference>
<feature type="transmembrane region" description="Helical" evidence="6">
    <location>
        <begin position="20"/>
        <end position="42"/>
    </location>
</feature>
<feature type="transmembrane region" description="Helical" evidence="6">
    <location>
        <begin position="291"/>
        <end position="316"/>
    </location>
</feature>
<evidence type="ECO:0000256" key="1">
    <source>
        <dbReference type="ARBA" id="ARBA00004651"/>
    </source>
</evidence>
<dbReference type="InterPro" id="IPR003838">
    <property type="entry name" value="ABC3_permease_C"/>
</dbReference>
<protein>
    <submittedName>
        <fullName evidence="8">ABC transporter permease</fullName>
    </submittedName>
</protein>
<dbReference type="GO" id="GO:0022857">
    <property type="term" value="F:transmembrane transporter activity"/>
    <property type="evidence" value="ECO:0007669"/>
    <property type="project" value="TreeGrafter"/>
</dbReference>
<dbReference type="EMBL" id="CAADAT010000023">
    <property type="protein sequence ID" value="VFD55651.1"/>
    <property type="molecule type" value="Genomic_DNA"/>
</dbReference>
<proteinExistence type="predicted"/>
<organism evidence="8 9">
    <name type="scientific">Clostridioides difficile</name>
    <name type="common">Peptoclostridium difficile</name>
    <dbReference type="NCBI Taxonomy" id="1496"/>
    <lineage>
        <taxon>Bacteria</taxon>
        <taxon>Bacillati</taxon>
        <taxon>Bacillota</taxon>
        <taxon>Clostridia</taxon>
        <taxon>Peptostreptococcales</taxon>
        <taxon>Peptostreptococcaceae</taxon>
        <taxon>Clostridioides</taxon>
    </lineage>
</organism>
<dbReference type="PANTHER" id="PTHR30572">
    <property type="entry name" value="MEMBRANE COMPONENT OF TRANSPORTER-RELATED"/>
    <property type="match status" value="1"/>
</dbReference>
<sequence length="452" mass="51830">MYILNNAIKNLIRNKVHSLFSIVIILLMVLSIAISSIINLNMSIITQKYEKKLESEVSIKIDEKKVVQNDLTESLIGYDPLNLEDYLNFSKSKYVKKMSLTGNLALYVDNKKYAPSNDKKLDYNDITTNCIVMGFTDKNKSLKYYNLNISKGRVFQKDNECIVSEDFLKAGNFKVGDTISLLNDYNTNVKLNLNIVGVYKTKDSNKLESVQDVSIYNNILTSYNTLVTFEKRVRPESKMIYTSASFLLRDSNSRKAFEKELRNKGLSDIYKVTIDELLYHKLMAPIERLSGVVFTYTLGILVLGSILLVISSAISIKKIKYDICVLRLIGMSKFKIIRSFIYESIMIILISTVLGLGIASISEKSISNYVFEYQYKYNITYNDFLFNKGSYKDVNTNDINTEQEMKNLKDKSTLNFILKIIFISMILILLTSTVSIYNAIMCKPIQIIYDRN</sequence>
<dbReference type="Pfam" id="PF02687">
    <property type="entry name" value="FtsX"/>
    <property type="match status" value="1"/>
</dbReference>
<evidence type="ECO:0000256" key="2">
    <source>
        <dbReference type="ARBA" id="ARBA00022475"/>
    </source>
</evidence>
<evidence type="ECO:0000256" key="4">
    <source>
        <dbReference type="ARBA" id="ARBA00022989"/>
    </source>
</evidence>
<dbReference type="Proteomes" id="UP000346772">
    <property type="component" value="Unassembled WGS sequence"/>
</dbReference>
<dbReference type="AlphaFoldDB" id="A0AAX3H3K9"/>
<comment type="caution">
    <text evidence="8">The sequence shown here is derived from an EMBL/GenBank/DDBJ whole genome shotgun (WGS) entry which is preliminary data.</text>
</comment>
<reference evidence="8 9" key="1">
    <citation type="submission" date="2019-02" db="EMBL/GenBank/DDBJ databases">
        <authorList>
            <consortium name="Pathogen Informatics"/>
        </authorList>
    </citation>
    <scope>NUCLEOTIDE SEQUENCE [LARGE SCALE GENOMIC DNA]</scope>
    <source>
        <strain evidence="8 9">078GUE027</strain>
    </source>
</reference>
<dbReference type="PANTHER" id="PTHR30572:SF9">
    <property type="entry name" value="ABC TRANSPORTER PERMEASE PROTEIN"/>
    <property type="match status" value="1"/>
</dbReference>
<feature type="transmembrane region" description="Helical" evidence="6">
    <location>
        <begin position="416"/>
        <end position="437"/>
    </location>
</feature>
<evidence type="ECO:0000313" key="9">
    <source>
        <dbReference type="Proteomes" id="UP000346772"/>
    </source>
</evidence>
<keyword evidence="3 6" id="KW-0812">Transmembrane</keyword>
<name>A0AAX3H3K9_CLODI</name>
<keyword evidence="2" id="KW-1003">Cell membrane</keyword>
<evidence type="ECO:0000256" key="5">
    <source>
        <dbReference type="ARBA" id="ARBA00023136"/>
    </source>
</evidence>
<evidence type="ECO:0000313" key="8">
    <source>
        <dbReference type="EMBL" id="VFD55651.1"/>
    </source>
</evidence>